<proteinExistence type="predicted"/>
<keyword evidence="3" id="KW-1185">Reference proteome</keyword>
<accession>A0A409WTE8</accession>
<evidence type="ECO:0000313" key="3">
    <source>
        <dbReference type="Proteomes" id="UP000284842"/>
    </source>
</evidence>
<gene>
    <name evidence="2" type="ORF">CVT24_005452</name>
</gene>
<evidence type="ECO:0000313" key="2">
    <source>
        <dbReference type="EMBL" id="PPQ81804.1"/>
    </source>
</evidence>
<dbReference type="InParanoid" id="A0A409WTE8"/>
<dbReference type="EMBL" id="NHTK01005235">
    <property type="protein sequence ID" value="PPQ81804.1"/>
    <property type="molecule type" value="Genomic_DNA"/>
</dbReference>
<dbReference type="AlphaFoldDB" id="A0A409WTE8"/>
<organism evidence="2 3">
    <name type="scientific">Panaeolus cyanescens</name>
    <dbReference type="NCBI Taxonomy" id="181874"/>
    <lineage>
        <taxon>Eukaryota</taxon>
        <taxon>Fungi</taxon>
        <taxon>Dikarya</taxon>
        <taxon>Basidiomycota</taxon>
        <taxon>Agaricomycotina</taxon>
        <taxon>Agaricomycetes</taxon>
        <taxon>Agaricomycetidae</taxon>
        <taxon>Agaricales</taxon>
        <taxon>Agaricineae</taxon>
        <taxon>Galeropsidaceae</taxon>
        <taxon>Panaeolus</taxon>
    </lineage>
</organism>
<sequence>MFPANFYNSQPTIMWLPIQPTFHYPHVTLEEFDLFHTEDDELWVYKRWPYHSGLHYDAYAPLLGHQTVEVPFEDIAMPIPRYANEWVHSVVDEVEAAIPISEVSYLPEPDQQLQQSLLWTPLQCRVGDPVGTALNTHESSPLLSSMSETIEEYWSLESECSLLQDERFWCDELSQALLVLENTDTNTGDLGPVQSPREVVERQEHETRQSSHSCWDASGRTESKKRKGDSSDKEYEDGNGESRKKT</sequence>
<protein>
    <submittedName>
        <fullName evidence="2">Uncharacterized protein</fullName>
    </submittedName>
</protein>
<name>A0A409WTE8_9AGAR</name>
<feature type="region of interest" description="Disordered" evidence="1">
    <location>
        <begin position="184"/>
        <end position="246"/>
    </location>
</feature>
<dbReference type="Proteomes" id="UP000284842">
    <property type="component" value="Unassembled WGS sequence"/>
</dbReference>
<reference evidence="2 3" key="1">
    <citation type="journal article" date="2018" name="Evol. Lett.">
        <title>Horizontal gene cluster transfer increased hallucinogenic mushroom diversity.</title>
        <authorList>
            <person name="Reynolds H.T."/>
            <person name="Vijayakumar V."/>
            <person name="Gluck-Thaler E."/>
            <person name="Korotkin H.B."/>
            <person name="Matheny P.B."/>
            <person name="Slot J.C."/>
        </authorList>
    </citation>
    <scope>NUCLEOTIDE SEQUENCE [LARGE SCALE GENOMIC DNA]</scope>
    <source>
        <strain evidence="2 3">2629</strain>
    </source>
</reference>
<evidence type="ECO:0000256" key="1">
    <source>
        <dbReference type="SAM" id="MobiDB-lite"/>
    </source>
</evidence>
<comment type="caution">
    <text evidence="2">The sequence shown here is derived from an EMBL/GenBank/DDBJ whole genome shotgun (WGS) entry which is preliminary data.</text>
</comment>
<feature type="compositionally biased region" description="Basic and acidic residues" evidence="1">
    <location>
        <begin position="198"/>
        <end position="209"/>
    </location>
</feature>